<feature type="chain" id="PRO_5031258958" evidence="10">
    <location>
        <begin position="31"/>
        <end position="629"/>
    </location>
</feature>
<gene>
    <name evidence="12" type="ORF">SDENCHOL_10234</name>
</gene>
<comment type="similarity">
    <text evidence="2">Belongs to the outer membrane factor (OMF) (TC 1.B.17) family.</text>
</comment>
<dbReference type="InterPro" id="IPR051906">
    <property type="entry name" value="TolC-like"/>
</dbReference>
<evidence type="ECO:0000313" key="13">
    <source>
        <dbReference type="Proteomes" id="UP000242886"/>
    </source>
</evidence>
<dbReference type="CDD" id="cd07185">
    <property type="entry name" value="OmpA_C-like"/>
    <property type="match status" value="1"/>
</dbReference>
<comment type="subcellular location">
    <subcellularLocation>
        <location evidence="1">Cell outer membrane</location>
    </subcellularLocation>
</comment>
<evidence type="ECO:0000313" key="12">
    <source>
        <dbReference type="EMBL" id="SMB21232.1"/>
    </source>
</evidence>
<dbReference type="Gene3D" id="1.20.1600.10">
    <property type="entry name" value="Outer membrane efflux proteins (OEP)"/>
    <property type="match status" value="1"/>
</dbReference>
<evidence type="ECO:0000256" key="4">
    <source>
        <dbReference type="ARBA" id="ARBA00022452"/>
    </source>
</evidence>
<keyword evidence="5" id="KW-0812">Transmembrane</keyword>
<evidence type="ECO:0000256" key="1">
    <source>
        <dbReference type="ARBA" id="ARBA00004442"/>
    </source>
</evidence>
<dbReference type="Pfam" id="PF00691">
    <property type="entry name" value="OmpA"/>
    <property type="match status" value="1"/>
</dbReference>
<accession>A0A7Z7MU02</accession>
<evidence type="ECO:0000256" key="10">
    <source>
        <dbReference type="SAM" id="SignalP"/>
    </source>
</evidence>
<dbReference type="PROSITE" id="PS51123">
    <property type="entry name" value="OMPA_2"/>
    <property type="match status" value="1"/>
</dbReference>
<dbReference type="NCBIfam" id="TIGR01844">
    <property type="entry name" value="type_I_sec_TolC"/>
    <property type="match status" value="1"/>
</dbReference>
<keyword evidence="13" id="KW-1185">Reference proteome</keyword>
<feature type="signal peptide" evidence="10">
    <location>
        <begin position="1"/>
        <end position="30"/>
    </location>
</feature>
<dbReference type="GO" id="GO:0005509">
    <property type="term" value="F:calcium ion binding"/>
    <property type="evidence" value="ECO:0007669"/>
    <property type="project" value="InterPro"/>
</dbReference>
<dbReference type="InterPro" id="IPR028974">
    <property type="entry name" value="TSP_type-3_rpt"/>
</dbReference>
<name>A0A7Z7MU02_9PROT</name>
<proteinExistence type="inferred from homology"/>
<keyword evidence="10" id="KW-0732">Signal</keyword>
<dbReference type="GO" id="GO:0015562">
    <property type="term" value="F:efflux transmembrane transporter activity"/>
    <property type="evidence" value="ECO:0007669"/>
    <property type="project" value="InterPro"/>
</dbReference>
<reference evidence="12" key="1">
    <citation type="submission" date="2017-03" db="EMBL/GenBank/DDBJ databases">
        <authorList>
            <consortium name="AG Boll"/>
        </authorList>
    </citation>
    <scope>NUCLEOTIDE SEQUENCE [LARGE SCALE GENOMIC DNA]</scope>
    <source>
        <strain evidence="12">Chol</strain>
    </source>
</reference>
<feature type="compositionally biased region" description="Polar residues" evidence="9">
    <location>
        <begin position="608"/>
        <end position="617"/>
    </location>
</feature>
<evidence type="ECO:0000256" key="6">
    <source>
        <dbReference type="ARBA" id="ARBA00023136"/>
    </source>
</evidence>
<dbReference type="PRINTS" id="PR01021">
    <property type="entry name" value="OMPADOMAIN"/>
</dbReference>
<evidence type="ECO:0000256" key="9">
    <source>
        <dbReference type="SAM" id="MobiDB-lite"/>
    </source>
</evidence>
<dbReference type="RefSeq" id="WP_172954960.1">
    <property type="nucleotide sequence ID" value="NZ_LT837803.1"/>
</dbReference>
<protein>
    <submittedName>
        <fullName evidence="12">Type I secretion outer membrane protein, TolC</fullName>
    </submittedName>
</protein>
<dbReference type="InterPro" id="IPR006665">
    <property type="entry name" value="OmpA-like"/>
</dbReference>
<dbReference type="SUPFAM" id="SSF103647">
    <property type="entry name" value="TSP type-3 repeat"/>
    <property type="match status" value="1"/>
</dbReference>
<dbReference type="GO" id="GO:1990281">
    <property type="term" value="C:efflux pump complex"/>
    <property type="evidence" value="ECO:0007669"/>
    <property type="project" value="TreeGrafter"/>
</dbReference>
<dbReference type="InterPro" id="IPR036737">
    <property type="entry name" value="OmpA-like_sf"/>
</dbReference>
<dbReference type="InterPro" id="IPR003423">
    <property type="entry name" value="OMP_efflux"/>
</dbReference>
<dbReference type="GO" id="GO:0015288">
    <property type="term" value="F:porin activity"/>
    <property type="evidence" value="ECO:0007669"/>
    <property type="project" value="TreeGrafter"/>
</dbReference>
<evidence type="ECO:0000256" key="3">
    <source>
        <dbReference type="ARBA" id="ARBA00022448"/>
    </source>
</evidence>
<feature type="region of interest" description="Disordered" evidence="9">
    <location>
        <begin position="603"/>
        <end position="629"/>
    </location>
</feature>
<feature type="domain" description="OmpA-like" evidence="11">
    <location>
        <begin position="511"/>
        <end position="629"/>
    </location>
</feature>
<dbReference type="SUPFAM" id="SSF103088">
    <property type="entry name" value="OmpA-like"/>
    <property type="match status" value="1"/>
</dbReference>
<evidence type="ECO:0000256" key="2">
    <source>
        <dbReference type="ARBA" id="ARBA00007613"/>
    </source>
</evidence>
<evidence type="ECO:0000256" key="7">
    <source>
        <dbReference type="ARBA" id="ARBA00023237"/>
    </source>
</evidence>
<evidence type="ECO:0000259" key="11">
    <source>
        <dbReference type="PROSITE" id="PS51123"/>
    </source>
</evidence>
<evidence type="ECO:0000256" key="8">
    <source>
        <dbReference type="PROSITE-ProRule" id="PRU00473"/>
    </source>
</evidence>
<dbReference type="InterPro" id="IPR010130">
    <property type="entry name" value="T1SS_OMP_TolC"/>
</dbReference>
<dbReference type="InterPro" id="IPR006664">
    <property type="entry name" value="OMP_bac"/>
</dbReference>
<dbReference type="PANTHER" id="PTHR30026">
    <property type="entry name" value="OUTER MEMBRANE PROTEIN TOLC"/>
    <property type="match status" value="1"/>
</dbReference>
<dbReference type="Proteomes" id="UP000242886">
    <property type="component" value="Chromosome SDENCHOL"/>
</dbReference>
<dbReference type="PANTHER" id="PTHR30026:SF22">
    <property type="entry name" value="OUTER MEMBRANE EFFLUX PROTEIN"/>
    <property type="match status" value="1"/>
</dbReference>
<organism evidence="12 13">
    <name type="scientific">Sterolibacterium denitrificans</name>
    <dbReference type="NCBI Taxonomy" id="157592"/>
    <lineage>
        <taxon>Bacteria</taxon>
        <taxon>Pseudomonadati</taxon>
        <taxon>Pseudomonadota</taxon>
        <taxon>Betaproteobacteria</taxon>
        <taxon>Nitrosomonadales</taxon>
        <taxon>Sterolibacteriaceae</taxon>
        <taxon>Sterolibacterium</taxon>
    </lineage>
</organism>
<dbReference type="AlphaFoldDB" id="A0A7Z7MU02"/>
<dbReference type="Gene3D" id="3.30.1330.60">
    <property type="entry name" value="OmpA-like domain"/>
    <property type="match status" value="1"/>
</dbReference>
<evidence type="ECO:0000256" key="5">
    <source>
        <dbReference type="ARBA" id="ARBA00022692"/>
    </source>
</evidence>
<dbReference type="GO" id="GO:0009279">
    <property type="term" value="C:cell outer membrane"/>
    <property type="evidence" value="ECO:0007669"/>
    <property type="project" value="UniProtKB-SubCell"/>
</dbReference>
<dbReference type="SUPFAM" id="SSF56954">
    <property type="entry name" value="Outer membrane efflux proteins (OEP)"/>
    <property type="match status" value="1"/>
</dbReference>
<keyword evidence="4" id="KW-1134">Transmembrane beta strand</keyword>
<sequence length="629" mass="69614">MKSHPTRLVPVLACMLSGAVLPLLPLSAQAQDVTLQQAVQQVVKKNPEVVARWHAFKAATEEIDVAGGAYRPRVDLTGDLSRERLKAPITGNIGTDYTQRDLSLSLEQMLFDGGRTSNQVGKLSHVQRVRYAELMEASENQAMETMKAYLDVLRYRTLHNLAAENYTHHRTVFEQIQQRAQSGVGRKVDQQQAQGRLALAESNLLTESSNLHDVSARYQRIVGNLPPTQMADVPELSNGIPDASNEALRKSYAQNPSLLAAQESIVAAQLDAKTHDASFLPRVSLLAQQGVGKNLGGQIGRRDATSIGVQLNYNLYNGGSDQAAQRQAIEQSYAAKETRDKVCRDVRQTLYVSHNDVKRLKQQLGYLEQHMNSQEKALSAYYSQFDIGQRTLLDLLDAENEVFQAKRAYQNARFDYLLAMGRTHAAMGGLVKALDVTHLDTEELAKTEDSAEFDPNTVCPADAPEMILDDKEALYAAYMPVTKDSDGDGIPDDRDACPDTPAGTRVDVRGCPLKNVTELQGVNFEYYSAKLRQESLPVLNEVAETLRKNIDLKVEIAGHTDNQNRSQDPQLNVKLSQKRANAVKEYLVSRGISASRLTARGYGETQPVADNSTADGQSRNRRVELRILN</sequence>
<dbReference type="Pfam" id="PF02321">
    <property type="entry name" value="OEP"/>
    <property type="match status" value="2"/>
</dbReference>
<keyword evidence="6 8" id="KW-0472">Membrane</keyword>
<dbReference type="EMBL" id="LT837803">
    <property type="protein sequence ID" value="SMB21232.1"/>
    <property type="molecule type" value="Genomic_DNA"/>
</dbReference>
<keyword evidence="7" id="KW-0998">Cell outer membrane</keyword>
<keyword evidence="3" id="KW-0813">Transport</keyword>